<reference evidence="2 3" key="1">
    <citation type="submission" date="2019-03" db="EMBL/GenBank/DDBJ databases">
        <title>Genomic Encyclopedia of Type Strains, Phase IV (KMG-IV): sequencing the most valuable type-strain genomes for metagenomic binning, comparative biology and taxonomic classification.</title>
        <authorList>
            <person name="Goeker M."/>
        </authorList>
    </citation>
    <scope>NUCLEOTIDE SEQUENCE [LARGE SCALE GENOMIC DNA]</scope>
    <source>
        <strain evidence="2 3">DSM 16326</strain>
    </source>
</reference>
<accession>A0A4R8IMM9</accession>
<keyword evidence="3" id="KW-1185">Reference proteome</keyword>
<evidence type="ECO:0000256" key="1">
    <source>
        <dbReference type="SAM" id="SignalP"/>
    </source>
</evidence>
<organism evidence="2 3">
    <name type="scientific">Thiohalophilus thiocyanatoxydans</name>
    <dbReference type="NCBI Taxonomy" id="381308"/>
    <lineage>
        <taxon>Bacteria</taxon>
        <taxon>Pseudomonadati</taxon>
        <taxon>Pseudomonadota</taxon>
        <taxon>Gammaproteobacteria</taxon>
        <taxon>Thiohalomonadales</taxon>
        <taxon>Thiohalophilaceae</taxon>
        <taxon>Thiohalophilus</taxon>
    </lineage>
</organism>
<dbReference type="OrthoDB" id="573055at2"/>
<feature type="chain" id="PRO_5020702676" evidence="1">
    <location>
        <begin position="19"/>
        <end position="130"/>
    </location>
</feature>
<evidence type="ECO:0000313" key="2">
    <source>
        <dbReference type="EMBL" id="TDY01698.1"/>
    </source>
</evidence>
<feature type="signal peptide" evidence="1">
    <location>
        <begin position="1"/>
        <end position="18"/>
    </location>
</feature>
<sequence>MKGIITVSLFLLTLLARAGDVQILQVELQEETGKNWRAHVTLEHADTGWDHYADAWRVVSPDGKELGQRTLHHPHENEQPFTRSLSGIAIPGEMTVVVVEAHDKLHGWSADRVRIDLQQQSGDRYRVERR</sequence>
<dbReference type="AlphaFoldDB" id="A0A4R8IMM9"/>
<name>A0A4R8IMM9_9GAMM</name>
<dbReference type="RefSeq" id="WP_134083065.1">
    <property type="nucleotide sequence ID" value="NZ_SOQX01000003.1"/>
</dbReference>
<proteinExistence type="predicted"/>
<protein>
    <submittedName>
        <fullName evidence="2">Uncharacterized protein</fullName>
    </submittedName>
</protein>
<comment type="caution">
    <text evidence="2">The sequence shown here is derived from an EMBL/GenBank/DDBJ whole genome shotgun (WGS) entry which is preliminary data.</text>
</comment>
<dbReference type="Proteomes" id="UP000294914">
    <property type="component" value="Unassembled WGS sequence"/>
</dbReference>
<gene>
    <name evidence="2" type="ORF">EDC23_1588</name>
</gene>
<evidence type="ECO:0000313" key="3">
    <source>
        <dbReference type="Proteomes" id="UP000294914"/>
    </source>
</evidence>
<keyword evidence="1" id="KW-0732">Signal</keyword>
<dbReference type="EMBL" id="SOQX01000003">
    <property type="protein sequence ID" value="TDY01698.1"/>
    <property type="molecule type" value="Genomic_DNA"/>
</dbReference>